<gene>
    <name evidence="1" type="ORF">COU49_00935</name>
</gene>
<dbReference type="Proteomes" id="UP000230094">
    <property type="component" value="Unassembled WGS sequence"/>
</dbReference>
<evidence type="ECO:0000313" key="2">
    <source>
        <dbReference type="Proteomes" id="UP000230094"/>
    </source>
</evidence>
<dbReference type="EMBL" id="PFCQ01000005">
    <property type="protein sequence ID" value="PIR68416.1"/>
    <property type="molecule type" value="Genomic_DNA"/>
</dbReference>
<organism evidence="1 2">
    <name type="scientific">Candidatus Nomurabacteria bacterium CG10_big_fil_rev_8_21_14_0_10_35_16</name>
    <dbReference type="NCBI Taxonomy" id="1974731"/>
    <lineage>
        <taxon>Bacteria</taxon>
        <taxon>Candidatus Nomuraibacteriota</taxon>
    </lineage>
</organism>
<protein>
    <submittedName>
        <fullName evidence="1">Uncharacterized protein</fullName>
    </submittedName>
</protein>
<proteinExistence type="predicted"/>
<accession>A0A2H0TBM7</accession>
<name>A0A2H0TBM7_9BACT</name>
<reference evidence="2" key="1">
    <citation type="submission" date="2017-09" db="EMBL/GenBank/DDBJ databases">
        <title>Depth-based differentiation of microbial function through sediment-hosted aquifers and enrichment of novel symbionts in the deep terrestrial subsurface.</title>
        <authorList>
            <person name="Probst A.J."/>
            <person name="Ladd B."/>
            <person name="Jarett J.K."/>
            <person name="Geller-Mcgrath D.E."/>
            <person name="Sieber C.M.K."/>
            <person name="Emerson J.B."/>
            <person name="Anantharaman K."/>
            <person name="Thomas B.C."/>
            <person name="Malmstrom R."/>
            <person name="Stieglmeier M."/>
            <person name="Klingl A."/>
            <person name="Woyke T."/>
            <person name="Ryan C.M."/>
            <person name="Banfield J.F."/>
        </authorList>
    </citation>
    <scope>NUCLEOTIDE SEQUENCE [LARGE SCALE GENOMIC DNA]</scope>
</reference>
<dbReference type="AlphaFoldDB" id="A0A2H0TBM7"/>
<comment type="caution">
    <text evidence="1">The sequence shown here is derived from an EMBL/GenBank/DDBJ whole genome shotgun (WGS) entry which is preliminary data.</text>
</comment>
<evidence type="ECO:0000313" key="1">
    <source>
        <dbReference type="EMBL" id="PIR68416.1"/>
    </source>
</evidence>
<sequence length="101" mass="10988">MDFKNNKILIIAFAVALLLVAYFAFNSGLFFSGTGNIRNCIARISIGGSSAKAPDCSDNDGKIKKTYINDLYLGEIESVPIECWANPSSNPSCQKHIKGIR</sequence>